<evidence type="ECO:0000313" key="2">
    <source>
        <dbReference type="EMBL" id="OJG36862.1"/>
    </source>
</evidence>
<keyword evidence="1" id="KW-1133">Transmembrane helix</keyword>
<dbReference type="EMBL" id="JXKM01000002">
    <property type="protein sequence ID" value="OJG36862.1"/>
    <property type="molecule type" value="Genomic_DNA"/>
</dbReference>
<sequence>MAILLTLIFDLLMIALFLFRMVQGDQIVFIVSIILQGLIFIDLLAVVLLRPAKSKIMESDASEITRKKSRNQVKRPRGGILAKISCIIALLVLAYYIYSVVFLFI</sequence>
<feature type="transmembrane region" description="Helical" evidence="1">
    <location>
        <begin position="80"/>
        <end position="104"/>
    </location>
</feature>
<comment type="caution">
    <text evidence="2">The sequence shown here is derived from an EMBL/GenBank/DDBJ whole genome shotgun (WGS) entry which is preliminary data.</text>
</comment>
<dbReference type="AlphaFoldDB" id="A0A1L8SY74"/>
<keyword evidence="1" id="KW-0472">Membrane</keyword>
<dbReference type="RefSeq" id="WP_071861278.1">
    <property type="nucleotide sequence ID" value="NZ_CAURXW010000049.1"/>
</dbReference>
<dbReference type="Proteomes" id="UP000183700">
    <property type="component" value="Unassembled WGS sequence"/>
</dbReference>
<reference evidence="2 3" key="1">
    <citation type="submission" date="2014-12" db="EMBL/GenBank/DDBJ databases">
        <title>Draft genome sequences of 29 type strains of Enterococci.</title>
        <authorList>
            <person name="Zhong Z."/>
            <person name="Sun Z."/>
            <person name="Liu W."/>
            <person name="Zhang W."/>
            <person name="Zhang H."/>
        </authorList>
    </citation>
    <scope>NUCLEOTIDE SEQUENCE [LARGE SCALE GENOMIC DNA]</scope>
    <source>
        <strain evidence="2 3">DSM 22802</strain>
    </source>
</reference>
<evidence type="ECO:0008006" key="4">
    <source>
        <dbReference type="Google" id="ProtNLM"/>
    </source>
</evidence>
<protein>
    <recommendedName>
        <fullName evidence="4">DUF3899 domain-containing protein</fullName>
    </recommendedName>
</protein>
<name>A0A1L8SY74_9ENTE</name>
<keyword evidence="1" id="KW-0812">Transmembrane</keyword>
<gene>
    <name evidence="2" type="ORF">RV00_GL001307</name>
</gene>
<evidence type="ECO:0000313" key="3">
    <source>
        <dbReference type="Proteomes" id="UP000183700"/>
    </source>
</evidence>
<keyword evidence="3" id="KW-1185">Reference proteome</keyword>
<dbReference type="OrthoDB" id="2186222at2"/>
<proteinExistence type="predicted"/>
<feature type="transmembrane region" description="Helical" evidence="1">
    <location>
        <begin position="34"/>
        <end position="52"/>
    </location>
</feature>
<evidence type="ECO:0000256" key="1">
    <source>
        <dbReference type="SAM" id="Phobius"/>
    </source>
</evidence>
<accession>A0A1L8SY74</accession>
<organism evidence="2 3">
    <name type="scientific">Enterococcus devriesei</name>
    <dbReference type="NCBI Taxonomy" id="319970"/>
    <lineage>
        <taxon>Bacteria</taxon>
        <taxon>Bacillati</taxon>
        <taxon>Bacillota</taxon>
        <taxon>Bacilli</taxon>
        <taxon>Lactobacillales</taxon>
        <taxon>Enterococcaceae</taxon>
        <taxon>Enterococcus</taxon>
    </lineage>
</organism>